<evidence type="ECO:0000313" key="3">
    <source>
        <dbReference type="Proteomes" id="UP001642464"/>
    </source>
</evidence>
<feature type="region of interest" description="Disordered" evidence="1">
    <location>
        <begin position="927"/>
        <end position="988"/>
    </location>
</feature>
<feature type="compositionally biased region" description="Acidic residues" evidence="1">
    <location>
        <begin position="315"/>
        <end position="330"/>
    </location>
</feature>
<feature type="region of interest" description="Disordered" evidence="1">
    <location>
        <begin position="354"/>
        <end position="415"/>
    </location>
</feature>
<protein>
    <submittedName>
        <fullName evidence="2">Retrovirus-related Pol polyprotein from transposon TNT 1-94</fullName>
    </submittedName>
</protein>
<feature type="compositionally biased region" description="Low complexity" evidence="1">
    <location>
        <begin position="957"/>
        <end position="968"/>
    </location>
</feature>
<feature type="compositionally biased region" description="Low complexity" evidence="1">
    <location>
        <begin position="376"/>
        <end position="400"/>
    </location>
</feature>
<feature type="compositionally biased region" description="Acidic residues" evidence="1">
    <location>
        <begin position="1063"/>
        <end position="1080"/>
    </location>
</feature>
<dbReference type="EMBL" id="CAXAMM010027158">
    <property type="protein sequence ID" value="CAK9060320.1"/>
    <property type="molecule type" value="Genomic_DNA"/>
</dbReference>
<feature type="region of interest" description="Disordered" evidence="1">
    <location>
        <begin position="1053"/>
        <end position="1095"/>
    </location>
</feature>
<evidence type="ECO:0000256" key="1">
    <source>
        <dbReference type="SAM" id="MobiDB-lite"/>
    </source>
</evidence>
<dbReference type="Proteomes" id="UP001642464">
    <property type="component" value="Unassembled WGS sequence"/>
</dbReference>
<feature type="region of interest" description="Disordered" evidence="1">
    <location>
        <begin position="526"/>
        <end position="558"/>
    </location>
</feature>
<proteinExistence type="predicted"/>
<keyword evidence="3" id="KW-1185">Reference proteome</keyword>
<evidence type="ECO:0000313" key="2">
    <source>
        <dbReference type="EMBL" id="CAK9060320.1"/>
    </source>
</evidence>
<feature type="compositionally biased region" description="Basic and acidic residues" evidence="1">
    <location>
        <begin position="365"/>
        <end position="374"/>
    </location>
</feature>
<sequence length="1095" mass="119945">MWMFDEDLDDDLEEIDEAAGAWDADPVDPAFTAYEAGGADHGGTGDVEGDPYCLRHYRRALERWCLITSEYLPKSEQALRALDALTGDAALEVEEIPDSKYFRDDGIEILLKDLEVAFGEREIYRRGGLIREFENLSRMQGESVDAFVRRYKLYERKLQDAKIAAYPSETRAVKLLDGLRLSEQATSQLLLAAGNRYDMDAILNALKVQYPPGLTLTGLTRHPTAISTHVKGRGRGNHGRGRSRSGGSFKWRTWHTEAQEDEMPEDNTVPETFTGYEAYEISNDIALENANDLLDDVFEYQFDDYEADLEEGLPEQAPEEGYDDGPEEQAEALTATSKKMASATQSRGYYLSAAAKGKGKGGGGKGKDKGDGKKGFGSSSSSSTSFQKGKGLGKPSKGSTKGSGKGGGKNKSSTQRHRLQASLCLGCDSSEHWLRDCPHVTQHQAHVCASSTTLDGEGMVVWMVGHNKMPLDAEDDLATHGLEEFLPEGMNPDDALDAADEWTLWQMEAHQANEFLERQAASSAAPSFHTAVTGPSSSEWRSCDTPPPSSSQGDPEDFMDALDDAYFWRLEAEGCLSELRREPSVRLLRHPSGAASATCLLRQANASVLVTTSSPTPSQTTLTPQTASSCAALEPEAPNEEGETEELPPSLSVTIPSMTTYVQYSQEPALVIIDTGCQRQVAGKHWHAAHHELLQMPRLAFPEKCQFKFGPNRGTSSTTRYAYPSGMGGHFTVLFFSCVSDDAPALMSRNTLATLDGLVDICRGEVIYQGLMMNRTCLIFGLPQRYLFKPQLCPALAFLCKDPHLLMQGKTPPSWLRRWRQLLTHLFNFMNKVLRTALGYAATSMSPNLRDRVLQQMPPCTAVTMMSTVALSSVQASLNLTTYEAKPEDCRHPRGLRAYGAGGQSARICDMCGFRAVVHKGQMVPVAPKASPHAKTPLDLPDHVAKASKSKAKSKAQSKSAGKAGLSGQWPSGLGPSSLSYQDSSSTASPGLDPLLLKQVEAHALKQVEEQVQKRLELLVPKAVAAQRQQMEADQASNMSWDQIGGGHWWSPASWETDHDHQEEEDFAWNLEDNDAETEGPEQTFEQMSLDGSGL</sequence>
<feature type="region of interest" description="Disordered" evidence="1">
    <location>
        <begin position="228"/>
        <end position="251"/>
    </location>
</feature>
<feature type="compositionally biased region" description="Polar residues" evidence="1">
    <location>
        <begin position="975"/>
        <end position="988"/>
    </location>
</feature>
<reference evidence="2 3" key="1">
    <citation type="submission" date="2024-02" db="EMBL/GenBank/DDBJ databases">
        <authorList>
            <person name="Chen Y."/>
            <person name="Shah S."/>
            <person name="Dougan E. K."/>
            <person name="Thang M."/>
            <person name="Chan C."/>
        </authorList>
    </citation>
    <scope>NUCLEOTIDE SEQUENCE [LARGE SCALE GENOMIC DNA]</scope>
</reference>
<feature type="region of interest" description="Disordered" evidence="1">
    <location>
        <begin position="315"/>
        <end position="339"/>
    </location>
</feature>
<gene>
    <name evidence="2" type="ORF">SCF082_LOCUS31791</name>
</gene>
<feature type="compositionally biased region" description="Basic residues" evidence="1">
    <location>
        <begin position="946"/>
        <end position="956"/>
    </location>
</feature>
<comment type="caution">
    <text evidence="2">The sequence shown here is derived from an EMBL/GenBank/DDBJ whole genome shotgun (WGS) entry which is preliminary data.</text>
</comment>
<accession>A0ABP0NDB9</accession>
<feature type="compositionally biased region" description="Basic residues" evidence="1">
    <location>
        <begin position="230"/>
        <end position="243"/>
    </location>
</feature>
<organism evidence="2 3">
    <name type="scientific">Durusdinium trenchii</name>
    <dbReference type="NCBI Taxonomy" id="1381693"/>
    <lineage>
        <taxon>Eukaryota</taxon>
        <taxon>Sar</taxon>
        <taxon>Alveolata</taxon>
        <taxon>Dinophyceae</taxon>
        <taxon>Suessiales</taxon>
        <taxon>Symbiodiniaceae</taxon>
        <taxon>Durusdinium</taxon>
    </lineage>
</organism>
<name>A0ABP0NDB9_9DINO</name>